<name>A0A6A5KMN9_9PLEO</name>
<keyword evidence="3" id="KW-1185">Reference proteome</keyword>
<dbReference type="Pfam" id="PF08939">
    <property type="entry name" value="Bles03"/>
    <property type="match status" value="1"/>
</dbReference>
<dbReference type="PANTHER" id="PTHR31977:SF1">
    <property type="entry name" value="UPF0696 PROTEIN C11ORF68"/>
    <property type="match status" value="1"/>
</dbReference>
<protein>
    <submittedName>
        <fullName evidence="2">DUF1917-domain-containing protein</fullName>
    </submittedName>
</protein>
<organism evidence="2 3">
    <name type="scientific">Decorospora gaudefroyi</name>
    <dbReference type="NCBI Taxonomy" id="184978"/>
    <lineage>
        <taxon>Eukaryota</taxon>
        <taxon>Fungi</taxon>
        <taxon>Dikarya</taxon>
        <taxon>Ascomycota</taxon>
        <taxon>Pezizomycotina</taxon>
        <taxon>Dothideomycetes</taxon>
        <taxon>Pleosporomycetidae</taxon>
        <taxon>Pleosporales</taxon>
        <taxon>Pleosporineae</taxon>
        <taxon>Pleosporaceae</taxon>
        <taxon>Decorospora</taxon>
    </lineage>
</organism>
<dbReference type="PANTHER" id="PTHR31977">
    <property type="entry name" value="UPF0696 PROTEIN C11ORF68"/>
    <property type="match status" value="1"/>
</dbReference>
<dbReference type="Gene3D" id="3.30.760.10">
    <property type="entry name" value="RNA Cap, Translation Initiation Factor Eif4e"/>
    <property type="match status" value="1"/>
</dbReference>
<dbReference type="OrthoDB" id="10067381at2759"/>
<gene>
    <name evidence="2" type="ORF">BDW02DRAFT_644618</name>
</gene>
<dbReference type="InterPro" id="IPR023398">
    <property type="entry name" value="TIF_eIF4e-like"/>
</dbReference>
<dbReference type="AlphaFoldDB" id="A0A6A5KMN9"/>
<comment type="similarity">
    <text evidence="1">Belongs to the UPF0696 family.</text>
</comment>
<accession>A0A6A5KMN9</accession>
<dbReference type="InterPro" id="IPR015034">
    <property type="entry name" value="Bles03"/>
</dbReference>
<dbReference type="Proteomes" id="UP000800040">
    <property type="component" value="Unassembled WGS sequence"/>
</dbReference>
<evidence type="ECO:0000313" key="2">
    <source>
        <dbReference type="EMBL" id="KAF1838398.1"/>
    </source>
</evidence>
<dbReference type="SUPFAM" id="SSF55418">
    <property type="entry name" value="eIF4e-like"/>
    <property type="match status" value="1"/>
</dbReference>
<evidence type="ECO:0000313" key="3">
    <source>
        <dbReference type="Proteomes" id="UP000800040"/>
    </source>
</evidence>
<evidence type="ECO:0000256" key="1">
    <source>
        <dbReference type="ARBA" id="ARBA00010568"/>
    </source>
</evidence>
<sequence>MAEEMVSAEGWISDESSFYGDEDEQDYLRDLCEDFNPKSFWRVQHKNLNIVAFSARSQLKSELLNPRQAGPDAWQLGESVHDFIERLPPLTTSTSTCPWIWANNPHRDKNSPSPRVGDFTERGMELLKQSLQTRRDILEEGSKGPKATVTERLNQESKLLKQRIAALAEETYVLTGKWMLFPNLMDVTRIWKQVVAGVIDNRLGCGSKVATDNGEDARLICVYTQNFQDANDVARVLYELETMGLVNADRAIYYKPDAYTYLDLKRGTAAKYGLQASMYNSRSMMAASKLSKLSSMPQKKKSTLNKFF</sequence>
<reference evidence="2" key="1">
    <citation type="submission" date="2020-01" db="EMBL/GenBank/DDBJ databases">
        <authorList>
            <consortium name="DOE Joint Genome Institute"/>
            <person name="Haridas S."/>
            <person name="Albert R."/>
            <person name="Binder M."/>
            <person name="Bloem J."/>
            <person name="Labutti K."/>
            <person name="Salamov A."/>
            <person name="Andreopoulos B."/>
            <person name="Baker S.E."/>
            <person name="Barry K."/>
            <person name="Bills G."/>
            <person name="Bluhm B.H."/>
            <person name="Cannon C."/>
            <person name="Castanera R."/>
            <person name="Culley D.E."/>
            <person name="Daum C."/>
            <person name="Ezra D."/>
            <person name="Gonzalez J.B."/>
            <person name="Henrissat B."/>
            <person name="Kuo A."/>
            <person name="Liang C."/>
            <person name="Lipzen A."/>
            <person name="Lutzoni F."/>
            <person name="Magnuson J."/>
            <person name="Mondo S."/>
            <person name="Nolan M."/>
            <person name="Ohm R."/>
            <person name="Pangilinan J."/>
            <person name="Park H.-J."/>
            <person name="Ramirez L."/>
            <person name="Alfaro M."/>
            <person name="Sun H."/>
            <person name="Tritt A."/>
            <person name="Yoshinaga Y."/>
            <person name="Zwiers L.-H."/>
            <person name="Turgeon B.G."/>
            <person name="Goodwin S.B."/>
            <person name="Spatafora J.W."/>
            <person name="Crous P.W."/>
            <person name="Grigoriev I.V."/>
        </authorList>
    </citation>
    <scope>NUCLEOTIDE SEQUENCE</scope>
    <source>
        <strain evidence="2">P77</strain>
    </source>
</reference>
<dbReference type="EMBL" id="ML975252">
    <property type="protein sequence ID" value="KAF1838398.1"/>
    <property type="molecule type" value="Genomic_DNA"/>
</dbReference>
<proteinExistence type="inferred from homology"/>